<evidence type="ECO:0000259" key="2">
    <source>
        <dbReference type="Pfam" id="PF13590"/>
    </source>
</evidence>
<dbReference type="Pfam" id="PF13590">
    <property type="entry name" value="DUF4136"/>
    <property type="match status" value="1"/>
</dbReference>
<gene>
    <name evidence="3" type="ORF">C6570_00085</name>
</gene>
<keyword evidence="4" id="KW-1185">Reference proteome</keyword>
<evidence type="ECO:0000256" key="1">
    <source>
        <dbReference type="SAM" id="SignalP"/>
    </source>
</evidence>
<sequence>MSLFWMKWAGVAAILAALSACATGPRTVDAQVRTVAAQPPGAAVLNQAHYRFDRVPPAAGQPAPDKLEAMAQAALARVGLQRDDAGAAISVQVGATSGAYWADGWGRPLGWGPRMSLGMGFGRGWRGGAFGWGWGMGWPLDDPSVPVYVSEVSLLMRDLRTGQIVYDTRARHDGPWSDTDNILPALFTAALEGFPNPAQTERPVGVPLLPVAAGGSALATPTVGAAAAPAVPAPVPPAAPVRGAPVMVTPQR</sequence>
<feature type="domain" description="DUF4136" evidence="2">
    <location>
        <begin position="61"/>
        <end position="195"/>
    </location>
</feature>
<evidence type="ECO:0000313" key="4">
    <source>
        <dbReference type="Proteomes" id="UP000239709"/>
    </source>
</evidence>
<dbReference type="Proteomes" id="UP000239709">
    <property type="component" value="Chromosome"/>
</dbReference>
<protein>
    <recommendedName>
        <fullName evidence="2">DUF4136 domain-containing protein</fullName>
    </recommendedName>
</protein>
<dbReference type="AlphaFoldDB" id="A0A2S0MAD0"/>
<feature type="signal peptide" evidence="1">
    <location>
        <begin position="1"/>
        <end position="22"/>
    </location>
</feature>
<evidence type="ECO:0000313" key="3">
    <source>
        <dbReference type="EMBL" id="AVO32834.1"/>
    </source>
</evidence>
<reference evidence="3 4" key="1">
    <citation type="submission" date="2018-03" db="EMBL/GenBank/DDBJ databases">
        <title>Genome sequencing of Ottowia sp.</title>
        <authorList>
            <person name="Kim S.-J."/>
            <person name="Heo J."/>
            <person name="Kwon S.-W."/>
        </authorList>
    </citation>
    <scope>NUCLEOTIDE SEQUENCE [LARGE SCALE GENOMIC DNA]</scope>
    <source>
        <strain evidence="3 4">KADR8-3</strain>
    </source>
</reference>
<proteinExistence type="predicted"/>
<dbReference type="PROSITE" id="PS51257">
    <property type="entry name" value="PROKAR_LIPOPROTEIN"/>
    <property type="match status" value="1"/>
</dbReference>
<dbReference type="InterPro" id="IPR025411">
    <property type="entry name" value="DUF4136"/>
</dbReference>
<accession>A0A2S0MAD0</accession>
<dbReference type="RefSeq" id="WP_106700922.1">
    <property type="nucleotide sequence ID" value="NZ_CP027666.1"/>
</dbReference>
<keyword evidence="1" id="KW-0732">Signal</keyword>
<organism evidence="3 4">
    <name type="scientific">Ottowia oryzae</name>
    <dbReference type="NCBI Taxonomy" id="2109914"/>
    <lineage>
        <taxon>Bacteria</taxon>
        <taxon>Pseudomonadati</taxon>
        <taxon>Pseudomonadota</taxon>
        <taxon>Betaproteobacteria</taxon>
        <taxon>Burkholderiales</taxon>
        <taxon>Comamonadaceae</taxon>
        <taxon>Ottowia</taxon>
    </lineage>
</organism>
<name>A0A2S0MAD0_9BURK</name>
<dbReference type="EMBL" id="CP027666">
    <property type="protein sequence ID" value="AVO32834.1"/>
    <property type="molecule type" value="Genomic_DNA"/>
</dbReference>
<feature type="chain" id="PRO_5015565112" description="DUF4136 domain-containing protein" evidence="1">
    <location>
        <begin position="23"/>
        <end position="252"/>
    </location>
</feature>
<dbReference type="KEGG" id="otk:C6570_00085"/>